<evidence type="ECO:0000313" key="1">
    <source>
        <dbReference type="EMBL" id="KIN02672.1"/>
    </source>
</evidence>
<dbReference type="InParanoid" id="A0A0C3HK19"/>
<dbReference type="AlphaFoldDB" id="A0A0C3HK19"/>
<name>A0A0C3HK19_OIDMZ</name>
<organism evidence="1 2">
    <name type="scientific">Oidiodendron maius (strain Zn)</name>
    <dbReference type="NCBI Taxonomy" id="913774"/>
    <lineage>
        <taxon>Eukaryota</taxon>
        <taxon>Fungi</taxon>
        <taxon>Dikarya</taxon>
        <taxon>Ascomycota</taxon>
        <taxon>Pezizomycotina</taxon>
        <taxon>Leotiomycetes</taxon>
        <taxon>Leotiomycetes incertae sedis</taxon>
        <taxon>Myxotrichaceae</taxon>
        <taxon>Oidiodendron</taxon>
    </lineage>
</organism>
<evidence type="ECO:0000313" key="2">
    <source>
        <dbReference type="Proteomes" id="UP000054321"/>
    </source>
</evidence>
<reference evidence="2" key="2">
    <citation type="submission" date="2015-01" db="EMBL/GenBank/DDBJ databases">
        <title>Evolutionary Origins and Diversification of the Mycorrhizal Mutualists.</title>
        <authorList>
            <consortium name="DOE Joint Genome Institute"/>
            <consortium name="Mycorrhizal Genomics Consortium"/>
            <person name="Kohler A."/>
            <person name="Kuo A."/>
            <person name="Nagy L.G."/>
            <person name="Floudas D."/>
            <person name="Copeland A."/>
            <person name="Barry K.W."/>
            <person name="Cichocki N."/>
            <person name="Veneault-Fourrey C."/>
            <person name="LaButti K."/>
            <person name="Lindquist E.A."/>
            <person name="Lipzen A."/>
            <person name="Lundell T."/>
            <person name="Morin E."/>
            <person name="Murat C."/>
            <person name="Riley R."/>
            <person name="Ohm R."/>
            <person name="Sun H."/>
            <person name="Tunlid A."/>
            <person name="Henrissat B."/>
            <person name="Grigoriev I.V."/>
            <person name="Hibbett D.S."/>
            <person name="Martin F."/>
        </authorList>
    </citation>
    <scope>NUCLEOTIDE SEQUENCE [LARGE SCALE GENOMIC DNA]</scope>
    <source>
        <strain evidence="2">Zn</strain>
    </source>
</reference>
<reference evidence="1 2" key="1">
    <citation type="submission" date="2014-04" db="EMBL/GenBank/DDBJ databases">
        <authorList>
            <consortium name="DOE Joint Genome Institute"/>
            <person name="Kuo A."/>
            <person name="Martino E."/>
            <person name="Perotto S."/>
            <person name="Kohler A."/>
            <person name="Nagy L.G."/>
            <person name="Floudas D."/>
            <person name="Copeland A."/>
            <person name="Barry K.W."/>
            <person name="Cichocki N."/>
            <person name="Veneault-Fourrey C."/>
            <person name="LaButti K."/>
            <person name="Lindquist E.A."/>
            <person name="Lipzen A."/>
            <person name="Lundell T."/>
            <person name="Morin E."/>
            <person name="Murat C."/>
            <person name="Sun H."/>
            <person name="Tunlid A."/>
            <person name="Henrissat B."/>
            <person name="Grigoriev I.V."/>
            <person name="Hibbett D.S."/>
            <person name="Martin F."/>
            <person name="Nordberg H.P."/>
            <person name="Cantor M.N."/>
            <person name="Hua S.X."/>
        </authorList>
    </citation>
    <scope>NUCLEOTIDE SEQUENCE [LARGE SCALE GENOMIC DNA]</scope>
    <source>
        <strain evidence="1 2">Zn</strain>
    </source>
</reference>
<dbReference type="EMBL" id="KN832874">
    <property type="protein sequence ID" value="KIN02672.1"/>
    <property type="molecule type" value="Genomic_DNA"/>
</dbReference>
<proteinExistence type="predicted"/>
<dbReference type="Proteomes" id="UP000054321">
    <property type="component" value="Unassembled WGS sequence"/>
</dbReference>
<sequence length="67" mass="7681">MDATKLEELGRSGVGQSKQIRAIEVVEMRGAFYSKDPDGWEVYSAWSCWLARPILLFIRLRRSMAFG</sequence>
<accession>A0A0C3HK19</accession>
<dbReference type="HOGENOM" id="CLU_2813073_0_0_1"/>
<protein>
    <submittedName>
        <fullName evidence="1">Uncharacterized protein</fullName>
    </submittedName>
</protein>
<gene>
    <name evidence="1" type="ORF">OIDMADRAFT_18427</name>
</gene>
<keyword evidence="2" id="KW-1185">Reference proteome</keyword>